<sequence>MYHNTILRHPDVFTSLLHKTLSTSHLHGFLATFLFFFLFSFSVVCLKNVINSLEFVRRRFPQTQWECVSGIHRKCSRKCSKDID</sequence>
<keyword evidence="3" id="KW-1185">Reference proteome</keyword>
<protein>
    <submittedName>
        <fullName evidence="2">Uncharacterized protein</fullName>
    </submittedName>
</protein>
<dbReference type="Proteomes" id="UP000230069">
    <property type="component" value="Unassembled WGS sequence"/>
</dbReference>
<keyword evidence="1" id="KW-0812">Transmembrane</keyword>
<dbReference type="EMBL" id="KZ305092">
    <property type="protein sequence ID" value="PIA27809.1"/>
    <property type="molecule type" value="Genomic_DNA"/>
</dbReference>
<accession>A0A2G5C967</accession>
<organism evidence="2 3">
    <name type="scientific">Aquilegia coerulea</name>
    <name type="common">Rocky mountain columbine</name>
    <dbReference type="NCBI Taxonomy" id="218851"/>
    <lineage>
        <taxon>Eukaryota</taxon>
        <taxon>Viridiplantae</taxon>
        <taxon>Streptophyta</taxon>
        <taxon>Embryophyta</taxon>
        <taxon>Tracheophyta</taxon>
        <taxon>Spermatophyta</taxon>
        <taxon>Magnoliopsida</taxon>
        <taxon>Ranunculales</taxon>
        <taxon>Ranunculaceae</taxon>
        <taxon>Thalictroideae</taxon>
        <taxon>Aquilegia</taxon>
    </lineage>
</organism>
<name>A0A2G5C967_AQUCA</name>
<dbReference type="InParanoid" id="A0A2G5C967"/>
<evidence type="ECO:0000256" key="1">
    <source>
        <dbReference type="SAM" id="Phobius"/>
    </source>
</evidence>
<proteinExistence type="predicted"/>
<keyword evidence="1" id="KW-1133">Transmembrane helix</keyword>
<gene>
    <name evidence="2" type="ORF">AQUCO_07500024v1</name>
</gene>
<feature type="transmembrane region" description="Helical" evidence="1">
    <location>
        <begin position="26"/>
        <end position="50"/>
    </location>
</feature>
<evidence type="ECO:0000313" key="2">
    <source>
        <dbReference type="EMBL" id="PIA27809.1"/>
    </source>
</evidence>
<keyword evidence="1" id="KW-0472">Membrane</keyword>
<dbReference type="AlphaFoldDB" id="A0A2G5C967"/>
<evidence type="ECO:0000313" key="3">
    <source>
        <dbReference type="Proteomes" id="UP000230069"/>
    </source>
</evidence>
<reference evidence="2 3" key="1">
    <citation type="submission" date="2017-09" db="EMBL/GenBank/DDBJ databases">
        <title>WGS assembly of Aquilegia coerulea Goldsmith.</title>
        <authorList>
            <person name="Hodges S."/>
            <person name="Kramer E."/>
            <person name="Nordborg M."/>
            <person name="Tomkins J."/>
            <person name="Borevitz J."/>
            <person name="Derieg N."/>
            <person name="Yan J."/>
            <person name="Mihaltcheva S."/>
            <person name="Hayes R.D."/>
            <person name="Rokhsar D."/>
        </authorList>
    </citation>
    <scope>NUCLEOTIDE SEQUENCE [LARGE SCALE GENOMIC DNA]</scope>
    <source>
        <strain evidence="3">cv. Goldsmith</strain>
    </source>
</reference>